<dbReference type="EMBL" id="CP001108">
    <property type="protein sequence ID" value="ACF46216.1"/>
    <property type="molecule type" value="Genomic_DNA"/>
</dbReference>
<dbReference type="Gene3D" id="3.30.10.20">
    <property type="match status" value="3"/>
</dbReference>
<feature type="domain" description="PASTA" evidence="1">
    <location>
        <begin position="38"/>
        <end position="105"/>
    </location>
</feature>
<feature type="domain" description="PASTA" evidence="1">
    <location>
        <begin position="181"/>
        <end position="248"/>
    </location>
</feature>
<organism evidence="2 3">
    <name type="scientific">Prosthecochloris aestuarii (strain DSM 271 / SK 413)</name>
    <dbReference type="NCBI Taxonomy" id="290512"/>
    <lineage>
        <taxon>Bacteria</taxon>
        <taxon>Pseudomonadati</taxon>
        <taxon>Chlorobiota</taxon>
        <taxon>Chlorobiia</taxon>
        <taxon>Chlorobiales</taxon>
        <taxon>Chlorobiaceae</taxon>
        <taxon>Prosthecochloris</taxon>
    </lineage>
</organism>
<dbReference type="Pfam" id="PF03793">
    <property type="entry name" value="PASTA"/>
    <property type="match status" value="3"/>
</dbReference>
<dbReference type="AlphaFoldDB" id="B4S829"/>
<dbReference type="InterPro" id="IPR005543">
    <property type="entry name" value="PASTA_dom"/>
</dbReference>
<keyword evidence="3" id="KW-1185">Reference proteome</keyword>
<name>B4S829_PROA2</name>
<protein>
    <submittedName>
        <fullName evidence="2">PASTA domain containing protein</fullName>
    </submittedName>
</protein>
<dbReference type="PROSITE" id="PS51178">
    <property type="entry name" value="PASTA"/>
    <property type="match status" value="3"/>
</dbReference>
<dbReference type="Proteomes" id="UP000002725">
    <property type="component" value="Chromosome"/>
</dbReference>
<feature type="domain" description="PASTA" evidence="1">
    <location>
        <begin position="107"/>
        <end position="175"/>
    </location>
</feature>
<evidence type="ECO:0000313" key="3">
    <source>
        <dbReference type="Proteomes" id="UP000002725"/>
    </source>
</evidence>
<reference evidence="2" key="1">
    <citation type="submission" date="2008-06" db="EMBL/GenBank/DDBJ databases">
        <title>Complete sequence of chromosome of Prosthecochloris aestuarii DSM 271.</title>
        <authorList>
            <consortium name="US DOE Joint Genome Institute"/>
            <person name="Lucas S."/>
            <person name="Copeland A."/>
            <person name="Lapidus A."/>
            <person name="Glavina del Rio T."/>
            <person name="Dalin E."/>
            <person name="Tice H."/>
            <person name="Bruce D."/>
            <person name="Goodwin L."/>
            <person name="Pitluck S."/>
            <person name="Schmutz J."/>
            <person name="Larimer F."/>
            <person name="Land M."/>
            <person name="Hauser L."/>
            <person name="Kyrpides N."/>
            <person name="Anderson I."/>
            <person name="Liu Z."/>
            <person name="Li T."/>
            <person name="Zhao F."/>
            <person name="Overmann J."/>
            <person name="Bryant D.A."/>
            <person name="Richardson P."/>
        </authorList>
    </citation>
    <scope>NUCLEOTIDE SEQUENCE [LARGE SCALE GENOMIC DNA]</scope>
    <source>
        <strain evidence="2">DSM 271</strain>
    </source>
</reference>
<sequence length="251" mass="27260">MNTMMKKAAVMVAVLLVLLLAVVLFIDKVVMPSYTAHGTSVLVPDVQKMQYDDAVRALRKSDLSAGKSFNVSYIRDIDSNMVIAQRPGAGSTVKPGRTVYLVVNKREKPEFTIPDFYGKPLDEVRQTLSRFDMTLRDVQEQVVYDPLEDGKVLGQSLPPSTVVSFGSSVSLIVGKLEESPVAAKIAVPNVLGLLLNDARQDIVDAGLNTGNVLYEYSSILVPNTVINQKPAANSLSEPGRVVELTIVITPD</sequence>
<dbReference type="SMART" id="SM00740">
    <property type="entry name" value="PASTA"/>
    <property type="match status" value="3"/>
</dbReference>
<dbReference type="STRING" id="290512.Paes_1187"/>
<gene>
    <name evidence="2" type="ordered locus">Paes_1187</name>
</gene>
<proteinExistence type="predicted"/>
<accession>B4S829</accession>
<dbReference type="eggNOG" id="COG2815">
    <property type="taxonomic scope" value="Bacteria"/>
</dbReference>
<dbReference type="KEGG" id="paa:Paes_1187"/>
<dbReference type="CDD" id="cd06577">
    <property type="entry name" value="PASTA_pknB"/>
    <property type="match status" value="3"/>
</dbReference>
<evidence type="ECO:0000259" key="1">
    <source>
        <dbReference type="PROSITE" id="PS51178"/>
    </source>
</evidence>
<evidence type="ECO:0000313" key="2">
    <source>
        <dbReference type="EMBL" id="ACF46216.1"/>
    </source>
</evidence>
<dbReference type="HOGENOM" id="CLU_061566_2_1_10"/>